<comment type="caution">
    <text evidence="1">The sequence shown here is derived from an EMBL/GenBank/DDBJ whole genome shotgun (WGS) entry which is preliminary data.</text>
</comment>
<name>A0AAD9Z6W1_9LECA</name>
<dbReference type="Proteomes" id="UP001276659">
    <property type="component" value="Unassembled WGS sequence"/>
</dbReference>
<accession>A0AAD9Z6W1</accession>
<reference evidence="1" key="1">
    <citation type="submission" date="2022-11" db="EMBL/GenBank/DDBJ databases">
        <title>Chromosomal genome sequence assembly and mating type (MAT) locus characterization of the leprose asexual lichenized fungus Lepraria neglecta (Nyl.) Erichsen.</title>
        <authorList>
            <person name="Allen J.L."/>
            <person name="Pfeffer B."/>
        </authorList>
    </citation>
    <scope>NUCLEOTIDE SEQUENCE</scope>
    <source>
        <strain evidence="1">Allen 5258</strain>
    </source>
</reference>
<keyword evidence="2" id="KW-1185">Reference proteome</keyword>
<evidence type="ECO:0000313" key="1">
    <source>
        <dbReference type="EMBL" id="KAK3172709.1"/>
    </source>
</evidence>
<gene>
    <name evidence="1" type="ORF">OEA41_006033</name>
</gene>
<dbReference type="AlphaFoldDB" id="A0AAD9Z6W1"/>
<organism evidence="1 2">
    <name type="scientific">Lepraria neglecta</name>
    <dbReference type="NCBI Taxonomy" id="209136"/>
    <lineage>
        <taxon>Eukaryota</taxon>
        <taxon>Fungi</taxon>
        <taxon>Dikarya</taxon>
        <taxon>Ascomycota</taxon>
        <taxon>Pezizomycotina</taxon>
        <taxon>Lecanoromycetes</taxon>
        <taxon>OSLEUM clade</taxon>
        <taxon>Lecanoromycetidae</taxon>
        <taxon>Lecanorales</taxon>
        <taxon>Lecanorineae</taxon>
        <taxon>Stereocaulaceae</taxon>
        <taxon>Lepraria</taxon>
    </lineage>
</organism>
<evidence type="ECO:0000313" key="2">
    <source>
        <dbReference type="Proteomes" id="UP001276659"/>
    </source>
</evidence>
<proteinExistence type="predicted"/>
<dbReference type="EMBL" id="JASNWA010000007">
    <property type="protein sequence ID" value="KAK3172709.1"/>
    <property type="molecule type" value="Genomic_DNA"/>
</dbReference>
<sequence>MAVSYSAVRHEVETFSGEKASLLGESSIGGQHLFSSNNTSRPGSQLKAEGSYQQRSCAIEDCYQALLRYRSSRTDNNGPESHLTEKGGGHAAAALKARFGENDQEVGEKQRPDHGPDLSGQRIAYLFAIKAEQTLHTTEFEKLQDFLNMPPETYDLEDLHRKVLEKLRIFYAAELLESGEPSNKLAAPSGPENAEFGLIMHCQSKEGEIGEFWDIESRSIQTLAEKGLSKDFVFGFDWHWRGETSARGRGPCPATQWTRTLQDLHNAFSCSVLEILPLRLLIIAGSCPKKQYRKNLSNRAKTIELVLTPDLIIQFDLEFMSNGLRRITAYMDHPSASFFRPNSSVQRSFCQDATLNFFLWLTGKKYSLSTFTTIQRAHQRGVPGSAPLKEEDPAEVLKRGHSIVGTIRDEMRSRIQVTNSGPEQLARRANLNRQLNESRYGYSVREYWHGETVRIKKNGDLRIFVSRSRPALLLRLGKKNYDKIQGYGSPAVIIFSKTAIVLKVGESNVYEKSRKKLLGLKHGLKWVEQIDREVIHLEQQRSKANS</sequence>
<protein>
    <submittedName>
        <fullName evidence="1">Uncharacterized protein</fullName>
    </submittedName>
</protein>